<proteinExistence type="predicted"/>
<reference evidence="2" key="1">
    <citation type="journal article" date="2022" name="Int. J. Mol. Sci.">
        <title>Draft Genome of Tanacetum Coccineum: Genomic Comparison of Closely Related Tanacetum-Family Plants.</title>
        <authorList>
            <person name="Yamashiro T."/>
            <person name="Shiraishi A."/>
            <person name="Nakayama K."/>
            <person name="Satake H."/>
        </authorList>
    </citation>
    <scope>NUCLEOTIDE SEQUENCE</scope>
</reference>
<organism evidence="2 3">
    <name type="scientific">Tanacetum coccineum</name>
    <dbReference type="NCBI Taxonomy" id="301880"/>
    <lineage>
        <taxon>Eukaryota</taxon>
        <taxon>Viridiplantae</taxon>
        <taxon>Streptophyta</taxon>
        <taxon>Embryophyta</taxon>
        <taxon>Tracheophyta</taxon>
        <taxon>Spermatophyta</taxon>
        <taxon>Magnoliopsida</taxon>
        <taxon>eudicotyledons</taxon>
        <taxon>Gunneridae</taxon>
        <taxon>Pentapetalae</taxon>
        <taxon>asterids</taxon>
        <taxon>campanulids</taxon>
        <taxon>Asterales</taxon>
        <taxon>Asteraceae</taxon>
        <taxon>Asteroideae</taxon>
        <taxon>Anthemideae</taxon>
        <taxon>Anthemidinae</taxon>
        <taxon>Tanacetum</taxon>
    </lineage>
</organism>
<dbReference type="Proteomes" id="UP001151760">
    <property type="component" value="Unassembled WGS sequence"/>
</dbReference>
<dbReference type="Pfam" id="PF13966">
    <property type="entry name" value="zf-RVT"/>
    <property type="match status" value="1"/>
</dbReference>
<gene>
    <name evidence="2" type="ORF">Tco_0677758</name>
</gene>
<accession>A0ABQ4XD82</accession>
<keyword evidence="2" id="KW-0548">Nucleotidyltransferase</keyword>
<name>A0ABQ4XD82_9ASTR</name>
<comment type="caution">
    <text evidence="2">The sequence shown here is derived from an EMBL/GenBank/DDBJ whole genome shotgun (WGS) entry which is preliminary data.</text>
</comment>
<evidence type="ECO:0000313" key="3">
    <source>
        <dbReference type="Proteomes" id="UP001151760"/>
    </source>
</evidence>
<dbReference type="InterPro" id="IPR026960">
    <property type="entry name" value="RVT-Znf"/>
</dbReference>
<evidence type="ECO:0000259" key="1">
    <source>
        <dbReference type="Pfam" id="PF13966"/>
    </source>
</evidence>
<evidence type="ECO:0000313" key="2">
    <source>
        <dbReference type="EMBL" id="GJS63194.1"/>
    </source>
</evidence>
<keyword evidence="3" id="KW-1185">Reference proteome</keyword>
<protein>
    <submittedName>
        <fullName evidence="2">RNA-directed DNA polymerase, eukaryota, reverse transcriptase zinc-binding domain protein</fullName>
    </submittedName>
</protein>
<dbReference type="EMBL" id="BQNB010009413">
    <property type="protein sequence ID" value="GJS63194.1"/>
    <property type="molecule type" value="Genomic_DNA"/>
</dbReference>
<feature type="domain" description="Reverse transcriptase zinc-binding" evidence="1">
    <location>
        <begin position="52"/>
        <end position="134"/>
    </location>
</feature>
<sequence length="167" mass="18498">MAQVGWTTSFLRLPKGGVEAAQWEELAAILGYVVMLSAADRWRWTKLGSGEFTVSSTRSIINKYLLPRSNTSTRWSLLAPIKLNILAWRLAINKLVTSVNLYNRGIDVPSILCGVCHHGIGSTYHIFFGCSLAMDLMVEVSPWWSLDIPTIGAHVKVETSCCVSQLD</sequence>
<keyword evidence="2" id="KW-0808">Transferase</keyword>
<dbReference type="GO" id="GO:0003964">
    <property type="term" value="F:RNA-directed DNA polymerase activity"/>
    <property type="evidence" value="ECO:0007669"/>
    <property type="project" value="UniProtKB-KW"/>
</dbReference>
<keyword evidence="2" id="KW-0695">RNA-directed DNA polymerase</keyword>
<reference evidence="2" key="2">
    <citation type="submission" date="2022-01" db="EMBL/GenBank/DDBJ databases">
        <authorList>
            <person name="Yamashiro T."/>
            <person name="Shiraishi A."/>
            <person name="Satake H."/>
            <person name="Nakayama K."/>
        </authorList>
    </citation>
    <scope>NUCLEOTIDE SEQUENCE</scope>
</reference>